<dbReference type="RefSeq" id="WP_143783425.1">
    <property type="nucleotide sequence ID" value="NZ_CP041616.1"/>
</dbReference>
<feature type="transmembrane region" description="Helical" evidence="1">
    <location>
        <begin position="7"/>
        <end position="28"/>
    </location>
</feature>
<keyword evidence="3" id="KW-1185">Reference proteome</keyword>
<dbReference type="OrthoDB" id="9831723at2"/>
<evidence type="ECO:0000256" key="1">
    <source>
        <dbReference type="SAM" id="Phobius"/>
    </source>
</evidence>
<keyword evidence="1" id="KW-1133">Transmembrane helix</keyword>
<name>A0A516GB78_9MICO</name>
<proteinExistence type="predicted"/>
<dbReference type="KEGG" id="orz:FNH13_10790"/>
<keyword evidence="1" id="KW-0812">Transmembrane</keyword>
<keyword evidence="1" id="KW-0472">Membrane</keyword>
<sequence>MSGVVRIFLWSLLAVGLLVLVVVGFGIFQLSRIFPDVDQGRAMADEMSSELVAAHPAFTVETSVDSSFAEIGLTVRPKSGDLTEPEVTELVESLQAVVSEQDGSRWTVKSSISGRWDGTEVEITGSDADRWPELAPMLDLIDGSVRGVTLALDPGRGLITRDLGGELYCGPDADPQEFFARSVENAAEIATDLGWLEPEAPVLLYFSDGCDGSLRTSLDFAGDDRSGRVTELQAILDALPEEAAPVGITVQDTGGLQLAFDEEIPESVIADLVETWSHGEVWVNRSRVGEPTATG</sequence>
<dbReference type="EMBL" id="CP041616">
    <property type="protein sequence ID" value="QDO88748.1"/>
    <property type="molecule type" value="Genomic_DNA"/>
</dbReference>
<accession>A0A516GB78</accession>
<reference evidence="2 3" key="1">
    <citation type="submission" date="2019-07" db="EMBL/GenBank/DDBJ databases">
        <title>complete genome sequencing of Ornithinimicrobium sp. H23M54.</title>
        <authorList>
            <person name="Bae J.-W."/>
            <person name="Lee S.-Y."/>
        </authorList>
    </citation>
    <scope>NUCLEOTIDE SEQUENCE [LARGE SCALE GENOMIC DNA]</scope>
    <source>
        <strain evidence="2 3">H23M54</strain>
    </source>
</reference>
<gene>
    <name evidence="2" type="ORF">FNH13_10790</name>
</gene>
<dbReference type="Proteomes" id="UP000315395">
    <property type="component" value="Chromosome"/>
</dbReference>
<dbReference type="AlphaFoldDB" id="A0A516GB78"/>
<evidence type="ECO:0000313" key="2">
    <source>
        <dbReference type="EMBL" id="QDO88748.1"/>
    </source>
</evidence>
<protein>
    <submittedName>
        <fullName evidence="2">Uncharacterized protein</fullName>
    </submittedName>
</protein>
<organism evidence="2 3">
    <name type="scientific">Ornithinimicrobium ciconiae</name>
    <dbReference type="NCBI Taxonomy" id="2594265"/>
    <lineage>
        <taxon>Bacteria</taxon>
        <taxon>Bacillati</taxon>
        <taxon>Actinomycetota</taxon>
        <taxon>Actinomycetes</taxon>
        <taxon>Micrococcales</taxon>
        <taxon>Ornithinimicrobiaceae</taxon>
        <taxon>Ornithinimicrobium</taxon>
    </lineage>
</organism>
<evidence type="ECO:0000313" key="3">
    <source>
        <dbReference type="Proteomes" id="UP000315395"/>
    </source>
</evidence>